<feature type="compositionally biased region" description="Low complexity" evidence="1">
    <location>
        <begin position="25"/>
        <end position="36"/>
    </location>
</feature>
<evidence type="ECO:0000313" key="3">
    <source>
        <dbReference type="Proteomes" id="UP000001070"/>
    </source>
</evidence>
<name>B4J5M8_DROGR</name>
<reference evidence="2 3" key="1">
    <citation type="journal article" date="2007" name="Nature">
        <title>Evolution of genes and genomes on the Drosophila phylogeny.</title>
        <authorList>
            <consortium name="Drosophila 12 Genomes Consortium"/>
            <person name="Clark A.G."/>
            <person name="Eisen M.B."/>
            <person name="Smith D.R."/>
            <person name="Bergman C.M."/>
            <person name="Oliver B."/>
            <person name="Markow T.A."/>
            <person name="Kaufman T.C."/>
            <person name="Kellis M."/>
            <person name="Gelbart W."/>
            <person name="Iyer V.N."/>
            <person name="Pollard D.A."/>
            <person name="Sackton T.B."/>
            <person name="Larracuente A.M."/>
            <person name="Singh N.D."/>
            <person name="Abad J.P."/>
            <person name="Abt D.N."/>
            <person name="Adryan B."/>
            <person name="Aguade M."/>
            <person name="Akashi H."/>
            <person name="Anderson W.W."/>
            <person name="Aquadro C.F."/>
            <person name="Ardell D.H."/>
            <person name="Arguello R."/>
            <person name="Artieri C.G."/>
            <person name="Barbash D.A."/>
            <person name="Barker D."/>
            <person name="Barsanti P."/>
            <person name="Batterham P."/>
            <person name="Batzoglou S."/>
            <person name="Begun D."/>
            <person name="Bhutkar A."/>
            <person name="Blanco E."/>
            <person name="Bosak S.A."/>
            <person name="Bradley R.K."/>
            <person name="Brand A.D."/>
            <person name="Brent M.R."/>
            <person name="Brooks A.N."/>
            <person name="Brown R.H."/>
            <person name="Butlin R.K."/>
            <person name="Caggese C."/>
            <person name="Calvi B.R."/>
            <person name="Bernardo de Carvalho A."/>
            <person name="Caspi A."/>
            <person name="Castrezana S."/>
            <person name="Celniker S.E."/>
            <person name="Chang J.L."/>
            <person name="Chapple C."/>
            <person name="Chatterji S."/>
            <person name="Chinwalla A."/>
            <person name="Civetta A."/>
            <person name="Clifton S.W."/>
            <person name="Comeron J.M."/>
            <person name="Costello J.C."/>
            <person name="Coyne J.A."/>
            <person name="Daub J."/>
            <person name="David R.G."/>
            <person name="Delcher A.L."/>
            <person name="Delehaunty K."/>
            <person name="Do C.B."/>
            <person name="Ebling H."/>
            <person name="Edwards K."/>
            <person name="Eickbush T."/>
            <person name="Evans J.D."/>
            <person name="Filipski A."/>
            <person name="Findeiss S."/>
            <person name="Freyhult E."/>
            <person name="Fulton L."/>
            <person name="Fulton R."/>
            <person name="Garcia A.C."/>
            <person name="Gardiner A."/>
            <person name="Garfield D.A."/>
            <person name="Garvin B.E."/>
            <person name="Gibson G."/>
            <person name="Gilbert D."/>
            <person name="Gnerre S."/>
            <person name="Godfrey J."/>
            <person name="Good R."/>
            <person name="Gotea V."/>
            <person name="Gravely B."/>
            <person name="Greenberg A.J."/>
            <person name="Griffiths-Jones S."/>
            <person name="Gross S."/>
            <person name="Guigo R."/>
            <person name="Gustafson E.A."/>
            <person name="Haerty W."/>
            <person name="Hahn M.W."/>
            <person name="Halligan D.L."/>
            <person name="Halpern A.L."/>
            <person name="Halter G.M."/>
            <person name="Han M.V."/>
            <person name="Heger A."/>
            <person name="Hillier L."/>
            <person name="Hinrichs A.S."/>
            <person name="Holmes I."/>
            <person name="Hoskins R.A."/>
            <person name="Hubisz M.J."/>
            <person name="Hultmark D."/>
            <person name="Huntley M.A."/>
            <person name="Jaffe D.B."/>
            <person name="Jagadeeshan S."/>
            <person name="Jeck W.R."/>
            <person name="Johnson J."/>
            <person name="Jones C.D."/>
            <person name="Jordan W.C."/>
            <person name="Karpen G.H."/>
            <person name="Kataoka E."/>
            <person name="Keightley P.D."/>
            <person name="Kheradpour P."/>
            <person name="Kirkness E.F."/>
            <person name="Koerich L.B."/>
            <person name="Kristiansen K."/>
            <person name="Kudrna D."/>
            <person name="Kulathinal R.J."/>
            <person name="Kumar S."/>
            <person name="Kwok R."/>
            <person name="Lander E."/>
            <person name="Langley C.H."/>
            <person name="Lapoint R."/>
            <person name="Lazzaro B.P."/>
            <person name="Lee S.J."/>
            <person name="Levesque L."/>
            <person name="Li R."/>
            <person name="Lin C.F."/>
            <person name="Lin M.F."/>
            <person name="Lindblad-Toh K."/>
            <person name="Llopart A."/>
            <person name="Long M."/>
            <person name="Low L."/>
            <person name="Lozovsky E."/>
            <person name="Lu J."/>
            <person name="Luo M."/>
            <person name="Machado C.A."/>
            <person name="Makalowski W."/>
            <person name="Marzo M."/>
            <person name="Matsuda M."/>
            <person name="Matzkin L."/>
            <person name="McAllister B."/>
            <person name="McBride C.S."/>
            <person name="McKernan B."/>
            <person name="McKernan K."/>
            <person name="Mendez-Lago M."/>
            <person name="Minx P."/>
            <person name="Mollenhauer M.U."/>
            <person name="Montooth K."/>
            <person name="Mount S.M."/>
            <person name="Mu X."/>
            <person name="Myers E."/>
            <person name="Negre B."/>
            <person name="Newfeld S."/>
            <person name="Nielsen R."/>
            <person name="Noor M.A."/>
            <person name="O'Grady P."/>
            <person name="Pachter L."/>
            <person name="Papaceit M."/>
            <person name="Parisi M.J."/>
            <person name="Parisi M."/>
            <person name="Parts L."/>
            <person name="Pedersen J.S."/>
            <person name="Pesole G."/>
            <person name="Phillippy A.M."/>
            <person name="Ponting C.P."/>
            <person name="Pop M."/>
            <person name="Porcelli D."/>
            <person name="Powell J.R."/>
            <person name="Prohaska S."/>
            <person name="Pruitt K."/>
            <person name="Puig M."/>
            <person name="Quesneville H."/>
            <person name="Ram K.R."/>
            <person name="Rand D."/>
            <person name="Rasmussen M.D."/>
            <person name="Reed L.K."/>
            <person name="Reenan R."/>
            <person name="Reily A."/>
            <person name="Remington K.A."/>
            <person name="Rieger T.T."/>
            <person name="Ritchie M.G."/>
            <person name="Robin C."/>
            <person name="Rogers Y.H."/>
            <person name="Rohde C."/>
            <person name="Rozas J."/>
            <person name="Rubenfield M.J."/>
            <person name="Ruiz A."/>
            <person name="Russo S."/>
            <person name="Salzberg S.L."/>
            <person name="Sanchez-Gracia A."/>
            <person name="Saranga D.J."/>
            <person name="Sato H."/>
            <person name="Schaeffer S.W."/>
            <person name="Schatz M.C."/>
            <person name="Schlenke T."/>
            <person name="Schwartz R."/>
            <person name="Segarra C."/>
            <person name="Singh R.S."/>
            <person name="Sirot L."/>
            <person name="Sirota M."/>
            <person name="Sisneros N.B."/>
            <person name="Smith C.D."/>
            <person name="Smith T.F."/>
            <person name="Spieth J."/>
            <person name="Stage D.E."/>
            <person name="Stark A."/>
            <person name="Stephan W."/>
            <person name="Strausberg R.L."/>
            <person name="Strempel S."/>
            <person name="Sturgill D."/>
            <person name="Sutton G."/>
            <person name="Sutton G.G."/>
            <person name="Tao W."/>
            <person name="Teichmann S."/>
            <person name="Tobari Y.N."/>
            <person name="Tomimura Y."/>
            <person name="Tsolas J.M."/>
            <person name="Valente V.L."/>
            <person name="Venter E."/>
            <person name="Venter J.C."/>
            <person name="Vicario S."/>
            <person name="Vieira F.G."/>
            <person name="Vilella A.J."/>
            <person name="Villasante A."/>
            <person name="Walenz B."/>
            <person name="Wang J."/>
            <person name="Wasserman M."/>
            <person name="Watts T."/>
            <person name="Wilson D."/>
            <person name="Wilson R.K."/>
            <person name="Wing R.A."/>
            <person name="Wolfner M.F."/>
            <person name="Wong A."/>
            <person name="Wong G.K."/>
            <person name="Wu C.I."/>
            <person name="Wu G."/>
            <person name="Yamamoto D."/>
            <person name="Yang H.P."/>
            <person name="Yang S.P."/>
            <person name="Yorke J.A."/>
            <person name="Yoshida K."/>
            <person name="Zdobnov E."/>
            <person name="Zhang P."/>
            <person name="Zhang Y."/>
            <person name="Zimin A.V."/>
            <person name="Baldwin J."/>
            <person name="Abdouelleil A."/>
            <person name="Abdulkadir J."/>
            <person name="Abebe A."/>
            <person name="Abera B."/>
            <person name="Abreu J."/>
            <person name="Acer S.C."/>
            <person name="Aftuck L."/>
            <person name="Alexander A."/>
            <person name="An P."/>
            <person name="Anderson E."/>
            <person name="Anderson S."/>
            <person name="Arachi H."/>
            <person name="Azer M."/>
            <person name="Bachantsang P."/>
            <person name="Barry A."/>
            <person name="Bayul T."/>
            <person name="Berlin A."/>
            <person name="Bessette D."/>
            <person name="Bloom T."/>
            <person name="Blye J."/>
            <person name="Boguslavskiy L."/>
            <person name="Bonnet C."/>
            <person name="Boukhgalter B."/>
            <person name="Bourzgui I."/>
            <person name="Brown A."/>
            <person name="Cahill P."/>
            <person name="Channer S."/>
            <person name="Cheshatsang Y."/>
            <person name="Chuda L."/>
            <person name="Citroen M."/>
            <person name="Collymore A."/>
            <person name="Cooke P."/>
            <person name="Costello M."/>
            <person name="D'Aco K."/>
            <person name="Daza R."/>
            <person name="De Haan G."/>
            <person name="DeGray S."/>
            <person name="DeMaso C."/>
            <person name="Dhargay N."/>
            <person name="Dooley K."/>
            <person name="Dooley E."/>
            <person name="Doricent M."/>
            <person name="Dorje P."/>
            <person name="Dorjee K."/>
            <person name="Dupes A."/>
            <person name="Elong R."/>
            <person name="Falk J."/>
            <person name="Farina A."/>
            <person name="Faro S."/>
            <person name="Ferguson D."/>
            <person name="Fisher S."/>
            <person name="Foley C.D."/>
            <person name="Franke A."/>
            <person name="Friedrich D."/>
            <person name="Gadbois L."/>
            <person name="Gearin G."/>
            <person name="Gearin C.R."/>
            <person name="Giannoukos G."/>
            <person name="Goode T."/>
            <person name="Graham J."/>
            <person name="Grandbois E."/>
            <person name="Grewal S."/>
            <person name="Gyaltsen K."/>
            <person name="Hafez N."/>
            <person name="Hagos B."/>
            <person name="Hall J."/>
            <person name="Henson C."/>
            <person name="Hollinger A."/>
            <person name="Honan T."/>
            <person name="Huard M.D."/>
            <person name="Hughes L."/>
            <person name="Hurhula B."/>
            <person name="Husby M.E."/>
            <person name="Kamat A."/>
            <person name="Kanga B."/>
            <person name="Kashin S."/>
            <person name="Khazanovich D."/>
            <person name="Kisner P."/>
            <person name="Lance K."/>
            <person name="Lara M."/>
            <person name="Lee W."/>
            <person name="Lennon N."/>
            <person name="Letendre F."/>
            <person name="LeVine R."/>
            <person name="Lipovsky A."/>
            <person name="Liu X."/>
            <person name="Liu J."/>
            <person name="Liu S."/>
            <person name="Lokyitsang T."/>
            <person name="Lokyitsang Y."/>
            <person name="Lubonja R."/>
            <person name="Lui A."/>
            <person name="MacDonald P."/>
            <person name="Magnisalis V."/>
            <person name="Maru K."/>
            <person name="Matthews C."/>
            <person name="McCusker W."/>
            <person name="McDonough S."/>
            <person name="Mehta T."/>
            <person name="Meldrim J."/>
            <person name="Meneus L."/>
            <person name="Mihai O."/>
            <person name="Mihalev A."/>
            <person name="Mihova T."/>
            <person name="Mittelman R."/>
            <person name="Mlenga V."/>
            <person name="Montmayeur A."/>
            <person name="Mulrain L."/>
            <person name="Navidi A."/>
            <person name="Naylor J."/>
            <person name="Negash T."/>
            <person name="Nguyen T."/>
            <person name="Nguyen N."/>
            <person name="Nicol R."/>
            <person name="Norbu C."/>
            <person name="Norbu N."/>
            <person name="Novod N."/>
            <person name="O'Neill B."/>
            <person name="Osman S."/>
            <person name="Markiewicz E."/>
            <person name="Oyono O.L."/>
            <person name="Patti C."/>
            <person name="Phunkhang P."/>
            <person name="Pierre F."/>
            <person name="Priest M."/>
            <person name="Raghuraman S."/>
            <person name="Rege F."/>
            <person name="Reyes R."/>
            <person name="Rise C."/>
            <person name="Rogov P."/>
            <person name="Ross K."/>
            <person name="Ryan E."/>
            <person name="Settipalli S."/>
            <person name="Shea T."/>
            <person name="Sherpa N."/>
            <person name="Shi L."/>
            <person name="Shih D."/>
            <person name="Sparrow T."/>
            <person name="Spaulding J."/>
            <person name="Stalker J."/>
            <person name="Stange-Thomann N."/>
            <person name="Stavropoulos S."/>
            <person name="Stone C."/>
            <person name="Strader C."/>
            <person name="Tesfaye S."/>
            <person name="Thomson T."/>
            <person name="Thoulutsang Y."/>
            <person name="Thoulutsang D."/>
            <person name="Topham K."/>
            <person name="Topping I."/>
            <person name="Tsamla T."/>
            <person name="Vassiliev H."/>
            <person name="Vo A."/>
            <person name="Wangchuk T."/>
            <person name="Wangdi T."/>
            <person name="Weiand M."/>
            <person name="Wilkinson J."/>
            <person name="Wilson A."/>
            <person name="Yadav S."/>
            <person name="Young G."/>
            <person name="Yu Q."/>
            <person name="Zembek L."/>
            <person name="Zhong D."/>
            <person name="Zimmer A."/>
            <person name="Zwirko Z."/>
            <person name="Jaffe D.B."/>
            <person name="Alvarez P."/>
            <person name="Brockman W."/>
            <person name="Butler J."/>
            <person name="Chin C."/>
            <person name="Gnerre S."/>
            <person name="Grabherr M."/>
            <person name="Kleber M."/>
            <person name="Mauceli E."/>
            <person name="MacCallum I."/>
        </authorList>
    </citation>
    <scope>NUCLEOTIDE SEQUENCE [LARGE SCALE GENOMIC DNA]</scope>
    <source>
        <strain evidence="3">Tucson 15287-2541.00</strain>
    </source>
</reference>
<dbReference type="EMBL" id="CH916367">
    <property type="protein sequence ID" value="EDW01804.1"/>
    <property type="molecule type" value="Genomic_DNA"/>
</dbReference>
<feature type="region of interest" description="Disordered" evidence="1">
    <location>
        <begin position="1"/>
        <end position="52"/>
    </location>
</feature>
<organism evidence="3">
    <name type="scientific">Drosophila grimshawi</name>
    <name type="common">Hawaiian fruit fly</name>
    <name type="synonym">Idiomyia grimshawi</name>
    <dbReference type="NCBI Taxonomy" id="7222"/>
    <lineage>
        <taxon>Eukaryota</taxon>
        <taxon>Metazoa</taxon>
        <taxon>Ecdysozoa</taxon>
        <taxon>Arthropoda</taxon>
        <taxon>Hexapoda</taxon>
        <taxon>Insecta</taxon>
        <taxon>Pterygota</taxon>
        <taxon>Neoptera</taxon>
        <taxon>Endopterygota</taxon>
        <taxon>Diptera</taxon>
        <taxon>Brachycera</taxon>
        <taxon>Muscomorpha</taxon>
        <taxon>Ephydroidea</taxon>
        <taxon>Drosophilidae</taxon>
        <taxon>Drosophila</taxon>
        <taxon>Hawaiian Drosophila</taxon>
    </lineage>
</organism>
<feature type="compositionally biased region" description="Polar residues" evidence="1">
    <location>
        <begin position="37"/>
        <end position="52"/>
    </location>
</feature>
<sequence>MSTSTSQVVGVPCEAMPMSRRQEQSEQQQQQQQQQQHQPSNMRQCQAACQLQ</sequence>
<proteinExistence type="predicted"/>
<evidence type="ECO:0000313" key="2">
    <source>
        <dbReference type="EMBL" id="EDW01804.1"/>
    </source>
</evidence>
<gene>
    <name evidence="2" type="primary">Dgri\GH20250</name>
    <name evidence="2" type="ORF">Dgri_GH20250</name>
</gene>
<accession>B4J5M8</accession>
<evidence type="ECO:0000256" key="1">
    <source>
        <dbReference type="SAM" id="MobiDB-lite"/>
    </source>
</evidence>
<protein>
    <submittedName>
        <fullName evidence="2">GH20250</fullName>
    </submittedName>
</protein>
<dbReference type="AlphaFoldDB" id="B4J5M8"/>
<dbReference type="HOGENOM" id="CLU_3089414_0_0_1"/>
<dbReference type="InParanoid" id="B4J5M8"/>
<keyword evidence="3" id="KW-1185">Reference proteome</keyword>
<dbReference type="Proteomes" id="UP000001070">
    <property type="component" value="Unassembled WGS sequence"/>
</dbReference>